<dbReference type="SUPFAM" id="SSF56801">
    <property type="entry name" value="Acetyl-CoA synthetase-like"/>
    <property type="match status" value="1"/>
</dbReference>
<dbReference type="EMBL" id="JAAYEE010000167">
    <property type="protein sequence ID" value="NLW35748.1"/>
    <property type="molecule type" value="Genomic_DNA"/>
</dbReference>
<sequence>MKNGRWMTAKDVLRVNAFKWPEKIGIKDLYKAYTFKQWNERACRLANALADMGMKKGDRFAVLAYNCVEWMEIYGAAAKGGFICVPLMFRLAPVEMEYNINHSECKVFIVQGGVDGSDGKEFPWIKQVAEMKKNLPTVEKYVSFAIDNPHYDGFISYEDALAKASPEEPVTEVTEADPWVIMYTGGTTGKPKGVVKTHASLFAQYFIMIFDHQFNFDDTNLLVMPCCHVNSLFYSFVATWVGGAVMAYNMVSFNPENLLKTFADHKVTFTSLVPTHYIMLLALPDEVKAKYDVSCVKKLLCSSAPARRDTKLGILKMFSNSQLYEAYGSTEAGIVTVLKPHEQLTKLGSIGREVVGTDVIRLYDEDGNLITKPNVVGELYSRSPMLFEEYWKDPERTADAMKGEYFSAGDMAFIDEDGYYTLVDRKANMIISGGENVFPSEVENCVGGYPKVKDVAVIGVPHEKWGEQVTAVIVLHEGQTATADEISGYCKGKIAGFKVPKNIIFIKDEEMPRSGAGKILHRMLREKYGKWSDNA</sequence>
<evidence type="ECO:0000256" key="2">
    <source>
        <dbReference type="ARBA" id="ARBA00022598"/>
    </source>
</evidence>
<dbReference type="GO" id="GO:0031956">
    <property type="term" value="F:medium-chain fatty acid-CoA ligase activity"/>
    <property type="evidence" value="ECO:0007669"/>
    <property type="project" value="TreeGrafter"/>
</dbReference>
<organism evidence="5 6">
    <name type="scientific">Syntrophorhabdus aromaticivorans</name>
    <dbReference type="NCBI Taxonomy" id="328301"/>
    <lineage>
        <taxon>Bacteria</taxon>
        <taxon>Pseudomonadati</taxon>
        <taxon>Thermodesulfobacteriota</taxon>
        <taxon>Syntrophorhabdia</taxon>
        <taxon>Syntrophorhabdales</taxon>
        <taxon>Syntrophorhabdaceae</taxon>
        <taxon>Syntrophorhabdus</taxon>
    </lineage>
</organism>
<accession>A0A971S142</accession>
<comment type="similarity">
    <text evidence="1">Belongs to the ATP-dependent AMP-binding enzyme family.</text>
</comment>
<dbReference type="FunFam" id="3.30.300.30:FF:000008">
    <property type="entry name" value="2,3-dihydroxybenzoate-AMP ligase"/>
    <property type="match status" value="1"/>
</dbReference>
<dbReference type="GO" id="GO:0006631">
    <property type="term" value="P:fatty acid metabolic process"/>
    <property type="evidence" value="ECO:0007669"/>
    <property type="project" value="TreeGrafter"/>
</dbReference>
<feature type="domain" description="AMP-binding enzyme C-terminal" evidence="4">
    <location>
        <begin position="441"/>
        <end position="518"/>
    </location>
</feature>
<keyword evidence="2" id="KW-0436">Ligase</keyword>
<dbReference type="InterPro" id="IPR020845">
    <property type="entry name" value="AMP-binding_CS"/>
</dbReference>
<dbReference type="InterPro" id="IPR042099">
    <property type="entry name" value="ANL_N_sf"/>
</dbReference>
<comment type="caution">
    <text evidence="5">The sequence shown here is derived from an EMBL/GenBank/DDBJ whole genome shotgun (WGS) entry which is preliminary data.</text>
</comment>
<dbReference type="Proteomes" id="UP000777265">
    <property type="component" value="Unassembled WGS sequence"/>
</dbReference>
<dbReference type="Pfam" id="PF00501">
    <property type="entry name" value="AMP-binding"/>
    <property type="match status" value="1"/>
</dbReference>
<evidence type="ECO:0000313" key="5">
    <source>
        <dbReference type="EMBL" id="NLW35748.1"/>
    </source>
</evidence>
<name>A0A971S142_9BACT</name>
<dbReference type="AlphaFoldDB" id="A0A971S142"/>
<protein>
    <submittedName>
        <fullName evidence="5">AMP-binding protein</fullName>
    </submittedName>
</protein>
<dbReference type="InterPro" id="IPR025110">
    <property type="entry name" value="AMP-bd_C"/>
</dbReference>
<gene>
    <name evidence="5" type="ORF">GXY80_09750</name>
</gene>
<dbReference type="Gene3D" id="3.30.300.30">
    <property type="match status" value="1"/>
</dbReference>
<evidence type="ECO:0000259" key="4">
    <source>
        <dbReference type="Pfam" id="PF13193"/>
    </source>
</evidence>
<evidence type="ECO:0000313" key="6">
    <source>
        <dbReference type="Proteomes" id="UP000777265"/>
    </source>
</evidence>
<evidence type="ECO:0000259" key="3">
    <source>
        <dbReference type="Pfam" id="PF00501"/>
    </source>
</evidence>
<dbReference type="InterPro" id="IPR045851">
    <property type="entry name" value="AMP-bd_C_sf"/>
</dbReference>
<dbReference type="PANTHER" id="PTHR43201:SF5">
    <property type="entry name" value="MEDIUM-CHAIN ACYL-COA LIGASE ACSF2, MITOCHONDRIAL"/>
    <property type="match status" value="1"/>
</dbReference>
<dbReference type="PANTHER" id="PTHR43201">
    <property type="entry name" value="ACYL-COA SYNTHETASE"/>
    <property type="match status" value="1"/>
</dbReference>
<feature type="domain" description="AMP-dependent synthetase/ligase" evidence="3">
    <location>
        <begin position="15"/>
        <end position="391"/>
    </location>
</feature>
<dbReference type="Pfam" id="PF13193">
    <property type="entry name" value="AMP-binding_C"/>
    <property type="match status" value="1"/>
</dbReference>
<dbReference type="Gene3D" id="3.40.50.12780">
    <property type="entry name" value="N-terminal domain of ligase-like"/>
    <property type="match status" value="1"/>
</dbReference>
<proteinExistence type="inferred from homology"/>
<dbReference type="PROSITE" id="PS00455">
    <property type="entry name" value="AMP_BINDING"/>
    <property type="match status" value="1"/>
</dbReference>
<reference evidence="5" key="2">
    <citation type="submission" date="2020-01" db="EMBL/GenBank/DDBJ databases">
        <authorList>
            <person name="Campanaro S."/>
        </authorList>
    </citation>
    <scope>NUCLEOTIDE SEQUENCE</scope>
    <source>
        <strain evidence="5">AS06rmzACSIP_7</strain>
    </source>
</reference>
<evidence type="ECO:0000256" key="1">
    <source>
        <dbReference type="ARBA" id="ARBA00006432"/>
    </source>
</evidence>
<dbReference type="InterPro" id="IPR000873">
    <property type="entry name" value="AMP-dep_synth/lig_dom"/>
</dbReference>
<reference evidence="5" key="1">
    <citation type="journal article" date="2020" name="Biotechnol. Biofuels">
        <title>New insights from the biogas microbiome by comprehensive genome-resolved metagenomics of nearly 1600 species originating from multiple anaerobic digesters.</title>
        <authorList>
            <person name="Campanaro S."/>
            <person name="Treu L."/>
            <person name="Rodriguez-R L.M."/>
            <person name="Kovalovszki A."/>
            <person name="Ziels R.M."/>
            <person name="Maus I."/>
            <person name="Zhu X."/>
            <person name="Kougias P.G."/>
            <person name="Basile A."/>
            <person name="Luo G."/>
            <person name="Schluter A."/>
            <person name="Konstantinidis K.T."/>
            <person name="Angelidaki I."/>
        </authorList>
    </citation>
    <scope>NUCLEOTIDE SEQUENCE</scope>
    <source>
        <strain evidence="5">AS06rmzACSIP_7</strain>
    </source>
</reference>